<protein>
    <recommendedName>
        <fullName evidence="4">F-box domain-containing protein</fullName>
    </recommendedName>
</protein>
<sequence>MADNVAFRMPESILVTLRNAQSTSNGSFAVNLFHRLPAELWFMILSLTDYRTMVLMALSCKGMAAVVLNTQAFKFAAATEEAEHKTLGHHEYVIKCFNEKAESRSKLYCSHFLCPFYMKNIWTWAKNVKSVAKKLEEERKKALEQKKHKKAAKMLKGGRKTQAPRQKGN</sequence>
<dbReference type="HOGENOM" id="CLU_1377982_0_0_1"/>
<accession>A0A0D2D6V8</accession>
<keyword evidence="3" id="KW-1185">Reference proteome</keyword>
<reference evidence="2 3" key="1">
    <citation type="submission" date="2015-01" db="EMBL/GenBank/DDBJ databases">
        <title>The Genome Sequence of Capronia semiimmersa CBS27337.</title>
        <authorList>
            <consortium name="The Broad Institute Genomics Platform"/>
            <person name="Cuomo C."/>
            <person name="de Hoog S."/>
            <person name="Gorbushina A."/>
            <person name="Stielow B."/>
            <person name="Teixiera M."/>
            <person name="Abouelleil A."/>
            <person name="Chapman S.B."/>
            <person name="Priest M."/>
            <person name="Young S.K."/>
            <person name="Wortman J."/>
            <person name="Nusbaum C."/>
            <person name="Birren B."/>
        </authorList>
    </citation>
    <scope>NUCLEOTIDE SEQUENCE [LARGE SCALE GENOMIC DNA]</scope>
    <source>
        <strain evidence="2 3">CBS 27337</strain>
    </source>
</reference>
<name>A0A0D2D6V8_9EURO</name>
<dbReference type="InterPro" id="IPR036047">
    <property type="entry name" value="F-box-like_dom_sf"/>
</dbReference>
<gene>
    <name evidence="2" type="ORF">PV04_01437</name>
</gene>
<feature type="compositionally biased region" description="Basic residues" evidence="1">
    <location>
        <begin position="146"/>
        <end position="159"/>
    </location>
</feature>
<organism evidence="2 3">
    <name type="scientific">Phialophora macrospora</name>
    <dbReference type="NCBI Taxonomy" id="1851006"/>
    <lineage>
        <taxon>Eukaryota</taxon>
        <taxon>Fungi</taxon>
        <taxon>Dikarya</taxon>
        <taxon>Ascomycota</taxon>
        <taxon>Pezizomycotina</taxon>
        <taxon>Eurotiomycetes</taxon>
        <taxon>Chaetothyriomycetidae</taxon>
        <taxon>Chaetothyriales</taxon>
        <taxon>Herpotrichiellaceae</taxon>
        <taxon>Phialophora</taxon>
    </lineage>
</organism>
<evidence type="ECO:0000256" key="1">
    <source>
        <dbReference type="SAM" id="MobiDB-lite"/>
    </source>
</evidence>
<dbReference type="EMBL" id="KN846956">
    <property type="protein sequence ID" value="KIW73306.1"/>
    <property type="molecule type" value="Genomic_DNA"/>
</dbReference>
<evidence type="ECO:0008006" key="4">
    <source>
        <dbReference type="Google" id="ProtNLM"/>
    </source>
</evidence>
<proteinExistence type="predicted"/>
<dbReference type="CDD" id="cd09917">
    <property type="entry name" value="F-box_SF"/>
    <property type="match status" value="1"/>
</dbReference>
<dbReference type="SUPFAM" id="SSF81383">
    <property type="entry name" value="F-box domain"/>
    <property type="match status" value="1"/>
</dbReference>
<dbReference type="Proteomes" id="UP000054266">
    <property type="component" value="Unassembled WGS sequence"/>
</dbReference>
<evidence type="ECO:0000313" key="2">
    <source>
        <dbReference type="EMBL" id="KIW73306.1"/>
    </source>
</evidence>
<feature type="region of interest" description="Disordered" evidence="1">
    <location>
        <begin position="140"/>
        <end position="169"/>
    </location>
</feature>
<dbReference type="AlphaFoldDB" id="A0A0D2D6V8"/>
<evidence type="ECO:0000313" key="3">
    <source>
        <dbReference type="Proteomes" id="UP000054266"/>
    </source>
</evidence>